<dbReference type="InterPro" id="IPR046730">
    <property type="entry name" value="DUF6622"/>
</dbReference>
<accession>A0ABY3XEK1</accession>
<keyword evidence="1" id="KW-1133">Transmembrane helix</keyword>
<keyword evidence="1" id="KW-0812">Transmembrane</keyword>
<evidence type="ECO:0000313" key="2">
    <source>
        <dbReference type="EMBL" id="UNP29766.1"/>
    </source>
</evidence>
<evidence type="ECO:0000256" key="1">
    <source>
        <dbReference type="SAM" id="Phobius"/>
    </source>
</evidence>
<gene>
    <name evidence="2" type="ORF">MOV92_00310</name>
</gene>
<dbReference type="Proteomes" id="UP000829194">
    <property type="component" value="Chromosome"/>
</dbReference>
<dbReference type="EMBL" id="CP093547">
    <property type="protein sequence ID" value="UNP29766.1"/>
    <property type="molecule type" value="Genomic_DNA"/>
</dbReference>
<evidence type="ECO:0008006" key="4">
    <source>
        <dbReference type="Google" id="ProtNLM"/>
    </source>
</evidence>
<keyword evidence="1" id="KW-0472">Membrane</keyword>
<reference evidence="2 3" key="1">
    <citation type="submission" date="2022-03" db="EMBL/GenBank/DDBJ databases">
        <title>Complete genome sequence of Lysobacter capsici VKM B-2533 and Lysobacter gummosus 10.1.1, promising sources of lytic agents.</title>
        <authorList>
            <person name="Tarlachkov S.V."/>
            <person name="Kudryakova I.V."/>
            <person name="Afoshin A.S."/>
            <person name="Leontyevskaya E.A."/>
            <person name="Leontyevskaya N.V."/>
        </authorList>
    </citation>
    <scope>NUCLEOTIDE SEQUENCE [LARGE SCALE GENOMIC DNA]</scope>
    <source>
        <strain evidence="2 3">10.1.1</strain>
    </source>
</reference>
<feature type="transmembrane region" description="Helical" evidence="1">
    <location>
        <begin position="138"/>
        <end position="157"/>
    </location>
</feature>
<feature type="transmembrane region" description="Helical" evidence="1">
    <location>
        <begin position="38"/>
        <end position="56"/>
    </location>
</feature>
<feature type="transmembrane region" description="Helical" evidence="1">
    <location>
        <begin position="68"/>
        <end position="86"/>
    </location>
</feature>
<feature type="transmembrane region" description="Helical" evidence="1">
    <location>
        <begin position="106"/>
        <end position="126"/>
    </location>
</feature>
<proteinExistence type="predicted"/>
<evidence type="ECO:0000313" key="3">
    <source>
        <dbReference type="Proteomes" id="UP000829194"/>
    </source>
</evidence>
<sequence length="172" mass="18752">MPLSALFSQTPLWVFALLALLVWLGIKRLQARTTPLTRVWMVPAVFIVWGVSGLFARSGAPIDIAAHWFAGAVLGGALGAWSLSPASLRFDHRNRLVHQPGSVLPLLRNLAIFLGHYVLQVIAATQPHLRDSAMGWDVYVSGLSAGYFIGWSIRFVLGQRRAPQTDLLASAA</sequence>
<protein>
    <recommendedName>
        <fullName evidence="4">DUF1453 domain-containing protein</fullName>
    </recommendedName>
</protein>
<keyword evidence="3" id="KW-1185">Reference proteome</keyword>
<dbReference type="RefSeq" id="WP_057941094.1">
    <property type="nucleotide sequence ID" value="NZ_CP011131.1"/>
</dbReference>
<dbReference type="Pfam" id="PF20327">
    <property type="entry name" value="DUF6622"/>
    <property type="match status" value="1"/>
</dbReference>
<name>A0ABY3XEK1_9GAMM</name>
<feature type="transmembrane region" description="Helical" evidence="1">
    <location>
        <begin position="6"/>
        <end position="26"/>
    </location>
</feature>
<organism evidence="2 3">
    <name type="scientific">Lysobacter gummosus</name>
    <dbReference type="NCBI Taxonomy" id="262324"/>
    <lineage>
        <taxon>Bacteria</taxon>
        <taxon>Pseudomonadati</taxon>
        <taxon>Pseudomonadota</taxon>
        <taxon>Gammaproteobacteria</taxon>
        <taxon>Lysobacterales</taxon>
        <taxon>Lysobacteraceae</taxon>
        <taxon>Lysobacter</taxon>
    </lineage>
</organism>